<evidence type="ECO:0000313" key="7">
    <source>
        <dbReference type="EMBL" id="RYB07172.1"/>
    </source>
</evidence>
<dbReference type="GO" id="GO:0003677">
    <property type="term" value="F:DNA binding"/>
    <property type="evidence" value="ECO:0007669"/>
    <property type="project" value="UniProtKB-KW"/>
</dbReference>
<keyword evidence="7" id="KW-0032">Aminotransferase</keyword>
<dbReference type="PANTHER" id="PTHR46577">
    <property type="entry name" value="HTH-TYPE TRANSCRIPTIONAL REGULATORY PROTEIN GABR"/>
    <property type="match status" value="1"/>
</dbReference>
<evidence type="ECO:0000256" key="2">
    <source>
        <dbReference type="ARBA" id="ARBA00022898"/>
    </source>
</evidence>
<dbReference type="InterPro" id="IPR051446">
    <property type="entry name" value="HTH_trans_reg/aminotransferase"/>
</dbReference>
<dbReference type="SUPFAM" id="SSF46785">
    <property type="entry name" value="Winged helix' DNA-binding domain"/>
    <property type="match status" value="1"/>
</dbReference>
<gene>
    <name evidence="7" type="ORF">D3272_03660</name>
</gene>
<sequence>MGNREGSPVTGWTPDLAKFGRPHYRAIADAIAEDIGAGRLAASERLPPQRQLADALGLNFSTVARGYVEAQRRGLIASRVGHGTVVTGRAAPAAPAAPALPPAVRRRPALVDFSMNLPPEPDDPALVERMRDGLAAVSADLVGLLRYQGFGGAPDDKEAALHWLSRRGLAVPANRLLVCPGSHSALLATLSTLCRPGDVICSEALTYPGARSLAAHLGLTLVGLPGDDEGIDAAAFAATCVRHRPKALYLNPTLLNPTTVTVSRARREAIVAVARRYAVAIIEDDAYGFLPPDGPPTFSALAPETTYHVAGLAKCLGAGLRIAYLVAPSARAALPLAASLRAATVMASPLTAAVATRWILDGTADAVLDFVRRESTARQRLALAALPPGLAEADPHGFHIWMRLPEPWSRSAFASQSRSTGIGVVASDPFVATGPAPEAVRICLGGLASRDDVAHALDVIAHALDETPAMSSAFI</sequence>
<dbReference type="Gene3D" id="3.40.640.10">
    <property type="entry name" value="Type I PLP-dependent aspartate aminotransferase-like (Major domain)"/>
    <property type="match status" value="1"/>
</dbReference>
<dbReference type="Gene3D" id="3.90.1150.10">
    <property type="entry name" value="Aspartate Aminotransferase, domain 1"/>
    <property type="match status" value="1"/>
</dbReference>
<reference evidence="7 8" key="2">
    <citation type="submission" date="2019-02" db="EMBL/GenBank/DDBJ databases">
        <title>'Lichenibacterium ramalinii' gen. nov. sp. nov., 'Lichenibacterium minor' gen. nov. sp. nov.</title>
        <authorList>
            <person name="Pankratov T."/>
        </authorList>
    </citation>
    <scope>NUCLEOTIDE SEQUENCE [LARGE SCALE GENOMIC DNA]</scope>
    <source>
        <strain evidence="7 8">RmlP001</strain>
    </source>
</reference>
<dbReference type="InterPro" id="IPR036390">
    <property type="entry name" value="WH_DNA-bd_sf"/>
</dbReference>
<dbReference type="InterPro" id="IPR015424">
    <property type="entry name" value="PyrdxlP-dep_Trfase"/>
</dbReference>
<dbReference type="SUPFAM" id="SSF53383">
    <property type="entry name" value="PLP-dependent transferases"/>
    <property type="match status" value="1"/>
</dbReference>
<dbReference type="InterPro" id="IPR004839">
    <property type="entry name" value="Aminotransferase_I/II_large"/>
</dbReference>
<dbReference type="InterPro" id="IPR015421">
    <property type="entry name" value="PyrdxlP-dep_Trfase_major"/>
</dbReference>
<dbReference type="PROSITE" id="PS50949">
    <property type="entry name" value="HTH_GNTR"/>
    <property type="match status" value="1"/>
</dbReference>
<dbReference type="InterPro" id="IPR015422">
    <property type="entry name" value="PyrdxlP-dep_Trfase_small"/>
</dbReference>
<dbReference type="InterPro" id="IPR036388">
    <property type="entry name" value="WH-like_DNA-bd_sf"/>
</dbReference>
<dbReference type="Pfam" id="PF00155">
    <property type="entry name" value="Aminotran_1_2"/>
    <property type="match status" value="1"/>
</dbReference>
<keyword evidence="5" id="KW-0804">Transcription</keyword>
<dbReference type="CDD" id="cd00609">
    <property type="entry name" value="AAT_like"/>
    <property type="match status" value="1"/>
</dbReference>
<organism evidence="7 8">
    <name type="scientific">Lichenibacterium ramalinae</name>
    <dbReference type="NCBI Taxonomy" id="2316527"/>
    <lineage>
        <taxon>Bacteria</taxon>
        <taxon>Pseudomonadati</taxon>
        <taxon>Pseudomonadota</taxon>
        <taxon>Alphaproteobacteria</taxon>
        <taxon>Hyphomicrobiales</taxon>
        <taxon>Lichenihabitantaceae</taxon>
        <taxon>Lichenibacterium</taxon>
    </lineage>
</organism>
<dbReference type="OrthoDB" id="9804020at2"/>
<comment type="similarity">
    <text evidence="1">In the C-terminal section; belongs to the class-I pyridoxal-phosphate-dependent aminotransferase family.</text>
</comment>
<evidence type="ECO:0000256" key="5">
    <source>
        <dbReference type="ARBA" id="ARBA00023163"/>
    </source>
</evidence>
<evidence type="ECO:0000259" key="6">
    <source>
        <dbReference type="PROSITE" id="PS50949"/>
    </source>
</evidence>
<protein>
    <submittedName>
        <fullName evidence="7">PLP-dependent aminotransferase family protein</fullName>
    </submittedName>
</protein>
<dbReference type="EMBL" id="QYBC01000002">
    <property type="protein sequence ID" value="RYB07172.1"/>
    <property type="molecule type" value="Genomic_DNA"/>
</dbReference>
<dbReference type="GO" id="GO:0030170">
    <property type="term" value="F:pyridoxal phosphate binding"/>
    <property type="evidence" value="ECO:0007669"/>
    <property type="project" value="InterPro"/>
</dbReference>
<evidence type="ECO:0000256" key="1">
    <source>
        <dbReference type="ARBA" id="ARBA00005384"/>
    </source>
</evidence>
<dbReference type="SMART" id="SM00345">
    <property type="entry name" value="HTH_GNTR"/>
    <property type="match status" value="1"/>
</dbReference>
<dbReference type="AlphaFoldDB" id="A0A4Q2RHL3"/>
<dbReference type="Gene3D" id="1.10.10.10">
    <property type="entry name" value="Winged helix-like DNA-binding domain superfamily/Winged helix DNA-binding domain"/>
    <property type="match status" value="1"/>
</dbReference>
<keyword evidence="3" id="KW-0805">Transcription regulation</keyword>
<dbReference type="PANTHER" id="PTHR46577:SF1">
    <property type="entry name" value="HTH-TYPE TRANSCRIPTIONAL REGULATORY PROTEIN GABR"/>
    <property type="match status" value="1"/>
</dbReference>
<keyword evidence="2" id="KW-0663">Pyridoxal phosphate</keyword>
<dbReference type="GO" id="GO:0003700">
    <property type="term" value="F:DNA-binding transcription factor activity"/>
    <property type="evidence" value="ECO:0007669"/>
    <property type="project" value="InterPro"/>
</dbReference>
<reference evidence="7 8" key="1">
    <citation type="submission" date="2018-09" db="EMBL/GenBank/DDBJ databases">
        <authorList>
            <person name="Grouzdev D.S."/>
            <person name="Krutkina M.S."/>
        </authorList>
    </citation>
    <scope>NUCLEOTIDE SEQUENCE [LARGE SCALE GENOMIC DNA]</scope>
    <source>
        <strain evidence="7 8">RmlP001</strain>
    </source>
</reference>
<proteinExistence type="inferred from homology"/>
<accession>A0A4Q2RHL3</accession>
<evidence type="ECO:0000313" key="8">
    <source>
        <dbReference type="Proteomes" id="UP000289411"/>
    </source>
</evidence>
<keyword evidence="8" id="KW-1185">Reference proteome</keyword>
<evidence type="ECO:0000256" key="3">
    <source>
        <dbReference type="ARBA" id="ARBA00023015"/>
    </source>
</evidence>
<dbReference type="InterPro" id="IPR000524">
    <property type="entry name" value="Tscrpt_reg_HTH_GntR"/>
</dbReference>
<dbReference type="Proteomes" id="UP000289411">
    <property type="component" value="Unassembled WGS sequence"/>
</dbReference>
<evidence type="ECO:0000256" key="4">
    <source>
        <dbReference type="ARBA" id="ARBA00023125"/>
    </source>
</evidence>
<feature type="domain" description="HTH gntR-type" evidence="6">
    <location>
        <begin position="21"/>
        <end position="89"/>
    </location>
</feature>
<keyword evidence="7" id="KW-0808">Transferase</keyword>
<dbReference type="GO" id="GO:0008483">
    <property type="term" value="F:transaminase activity"/>
    <property type="evidence" value="ECO:0007669"/>
    <property type="project" value="UniProtKB-KW"/>
</dbReference>
<dbReference type="CDD" id="cd07377">
    <property type="entry name" value="WHTH_GntR"/>
    <property type="match status" value="1"/>
</dbReference>
<name>A0A4Q2RHL3_9HYPH</name>
<comment type="caution">
    <text evidence="7">The sequence shown here is derived from an EMBL/GenBank/DDBJ whole genome shotgun (WGS) entry which is preliminary data.</text>
</comment>
<dbReference type="Pfam" id="PF00392">
    <property type="entry name" value="GntR"/>
    <property type="match status" value="1"/>
</dbReference>
<keyword evidence="4" id="KW-0238">DNA-binding</keyword>